<sequence length="336" mass="38237">MIELYLVGCKVAPNNFSSAQRVFTNFQKAAACPHNSRRFFLRHFGGELQEGRVQLWKEKIGAIEPFSGNLATIWGDIKEHEALERYKLLTGNTVLFTDFQVYRNNNLNDNDDNWLGCSPDGVVDNVVYGLPYRGVLEIKCPYYDGDKQKSYPWSRIPLRCIPQAQGLMEILDKDWMDLYCWTANGSSLFRLYRDQAYWELMEVALSDFWFKQVLPGRDLYRKYPFINPLILLRSLRPAPRHELCPSIVIASKYLVDNSVLLMRGNTGETAIGTISDCPQVKYWGNASEIGDTILESPQARKITFTGSTAVGKKLMAAAAGTIKKVDAIYEEKLQCT</sequence>
<dbReference type="CDD" id="cd22343">
    <property type="entry name" value="PDDEXK_lambda_exonuclease-like"/>
    <property type="match status" value="1"/>
</dbReference>
<name>A0A835HBY7_9MAGN</name>
<dbReference type="SUPFAM" id="SSF53720">
    <property type="entry name" value="ALDH-like"/>
    <property type="match status" value="1"/>
</dbReference>
<feature type="non-terminal residue" evidence="3">
    <location>
        <position position="336"/>
    </location>
</feature>
<dbReference type="InterPro" id="IPR015590">
    <property type="entry name" value="Aldehyde_DH_dom"/>
</dbReference>
<dbReference type="GO" id="GO:0016491">
    <property type="term" value="F:oxidoreductase activity"/>
    <property type="evidence" value="ECO:0007669"/>
    <property type="project" value="InterPro"/>
</dbReference>
<dbReference type="InterPro" id="IPR016161">
    <property type="entry name" value="Ald_DH/histidinol_DH"/>
</dbReference>
<gene>
    <name evidence="3" type="ORF">IFM89_000360</name>
</gene>
<dbReference type="Gene3D" id="3.90.320.10">
    <property type="match status" value="1"/>
</dbReference>
<dbReference type="Pfam" id="PF09588">
    <property type="entry name" value="YqaJ"/>
    <property type="match status" value="1"/>
</dbReference>
<dbReference type="PANTHER" id="PTHR46609">
    <property type="entry name" value="EXONUCLEASE, PHAGE-TYPE/RECB, C-TERMINAL DOMAIN-CONTAINING PROTEIN"/>
    <property type="match status" value="1"/>
</dbReference>
<dbReference type="InterPro" id="IPR011335">
    <property type="entry name" value="Restrct_endonuc-II-like"/>
</dbReference>
<accession>A0A835HBY7</accession>
<keyword evidence="4" id="KW-1185">Reference proteome</keyword>
<organism evidence="3 4">
    <name type="scientific">Coptis chinensis</name>
    <dbReference type="NCBI Taxonomy" id="261450"/>
    <lineage>
        <taxon>Eukaryota</taxon>
        <taxon>Viridiplantae</taxon>
        <taxon>Streptophyta</taxon>
        <taxon>Embryophyta</taxon>
        <taxon>Tracheophyta</taxon>
        <taxon>Spermatophyta</taxon>
        <taxon>Magnoliopsida</taxon>
        <taxon>Ranunculales</taxon>
        <taxon>Ranunculaceae</taxon>
        <taxon>Coptidoideae</taxon>
        <taxon>Coptis</taxon>
    </lineage>
</organism>
<dbReference type="InterPro" id="IPR011604">
    <property type="entry name" value="PDDEXK-like_dom_sf"/>
</dbReference>
<dbReference type="EMBL" id="JADFTS010000007">
    <property type="protein sequence ID" value="KAF9595442.1"/>
    <property type="molecule type" value="Genomic_DNA"/>
</dbReference>
<dbReference type="GO" id="GO:0006281">
    <property type="term" value="P:DNA repair"/>
    <property type="evidence" value="ECO:0007669"/>
    <property type="project" value="UniProtKB-ARBA"/>
</dbReference>
<evidence type="ECO:0000259" key="1">
    <source>
        <dbReference type="Pfam" id="PF00171"/>
    </source>
</evidence>
<dbReference type="SUPFAM" id="SSF52980">
    <property type="entry name" value="Restriction endonuclease-like"/>
    <property type="match status" value="1"/>
</dbReference>
<dbReference type="Gene3D" id="3.40.605.10">
    <property type="entry name" value="Aldehyde Dehydrogenase, Chain A, domain 1"/>
    <property type="match status" value="1"/>
</dbReference>
<evidence type="ECO:0008006" key="5">
    <source>
        <dbReference type="Google" id="ProtNLM"/>
    </source>
</evidence>
<protein>
    <recommendedName>
        <fullName evidence="5">YqaJ viral recombinase domain-containing protein</fullName>
    </recommendedName>
</protein>
<evidence type="ECO:0000313" key="4">
    <source>
        <dbReference type="Proteomes" id="UP000631114"/>
    </source>
</evidence>
<feature type="domain" description="Aldehyde dehydrogenase" evidence="1">
    <location>
        <begin position="284"/>
        <end position="325"/>
    </location>
</feature>
<dbReference type="InterPro" id="IPR019080">
    <property type="entry name" value="YqaJ_viral_recombinase"/>
</dbReference>
<dbReference type="InterPro" id="IPR016162">
    <property type="entry name" value="Ald_DH_N"/>
</dbReference>
<dbReference type="Pfam" id="PF00171">
    <property type="entry name" value="Aldedh"/>
    <property type="match status" value="1"/>
</dbReference>
<dbReference type="Proteomes" id="UP000631114">
    <property type="component" value="Unassembled WGS sequence"/>
</dbReference>
<dbReference type="InterPro" id="IPR051703">
    <property type="entry name" value="NF-kappa-B_Signaling_Reg"/>
</dbReference>
<comment type="caution">
    <text evidence="3">The sequence shown here is derived from an EMBL/GenBank/DDBJ whole genome shotgun (WGS) entry which is preliminary data.</text>
</comment>
<proteinExistence type="predicted"/>
<evidence type="ECO:0000313" key="3">
    <source>
        <dbReference type="EMBL" id="KAF9595442.1"/>
    </source>
</evidence>
<evidence type="ECO:0000259" key="2">
    <source>
        <dbReference type="Pfam" id="PF09588"/>
    </source>
</evidence>
<dbReference type="OrthoDB" id="421276at2759"/>
<dbReference type="PANTHER" id="PTHR46609:SF4">
    <property type="entry name" value="RESTRICTION ENDONUCLEASE, TYPE II-LIKE SUPERFAMILY PROTEIN"/>
    <property type="match status" value="1"/>
</dbReference>
<reference evidence="3 4" key="1">
    <citation type="submission" date="2020-10" db="EMBL/GenBank/DDBJ databases">
        <title>The Coptis chinensis genome and diversification of protoberbering-type alkaloids.</title>
        <authorList>
            <person name="Wang B."/>
            <person name="Shu S."/>
            <person name="Song C."/>
            <person name="Liu Y."/>
        </authorList>
    </citation>
    <scope>NUCLEOTIDE SEQUENCE [LARGE SCALE GENOMIC DNA]</scope>
    <source>
        <strain evidence="3">HL-2020</strain>
        <tissue evidence="3">Leaf</tissue>
    </source>
</reference>
<feature type="domain" description="YqaJ viral recombinase" evidence="2">
    <location>
        <begin position="52"/>
        <end position="168"/>
    </location>
</feature>
<dbReference type="AlphaFoldDB" id="A0A835HBY7"/>